<dbReference type="GO" id="GO:0009536">
    <property type="term" value="C:plastid"/>
    <property type="evidence" value="ECO:0007669"/>
    <property type="project" value="UniProtKB-SubCell"/>
</dbReference>
<dbReference type="InterPro" id="IPR039633">
    <property type="entry name" value="PAP"/>
</dbReference>
<dbReference type="EMBL" id="JANAVB010040018">
    <property type="protein sequence ID" value="KAJ6799048.1"/>
    <property type="molecule type" value="Genomic_DNA"/>
</dbReference>
<dbReference type="PANTHER" id="PTHR31906">
    <property type="entry name" value="PLASTID-LIPID-ASSOCIATED PROTEIN 4, CHLOROPLASTIC-RELATED"/>
    <property type="match status" value="1"/>
</dbReference>
<evidence type="ECO:0000256" key="2">
    <source>
        <dbReference type="ARBA" id="ARBA00022640"/>
    </source>
</evidence>
<reference evidence="5" key="1">
    <citation type="journal article" date="2023" name="GigaByte">
        <title>Genome assembly of the bearded iris, Iris pallida Lam.</title>
        <authorList>
            <person name="Bruccoleri R.E."/>
            <person name="Oakeley E.J."/>
            <person name="Faust A.M.E."/>
            <person name="Altorfer M."/>
            <person name="Dessus-Babus S."/>
            <person name="Burckhardt D."/>
            <person name="Oertli M."/>
            <person name="Naumann U."/>
            <person name="Petersen F."/>
            <person name="Wong J."/>
        </authorList>
    </citation>
    <scope>NUCLEOTIDE SEQUENCE</scope>
    <source>
        <strain evidence="5">GSM-AAB239-AS_SAM_17_03QT</strain>
    </source>
</reference>
<feature type="domain" description="Plastid lipid-associated protein/fibrillin conserved" evidence="4">
    <location>
        <begin position="88"/>
        <end position="271"/>
    </location>
</feature>
<evidence type="ECO:0000313" key="6">
    <source>
        <dbReference type="Proteomes" id="UP001140949"/>
    </source>
</evidence>
<accession>A0AAX6E4T7</accession>
<gene>
    <name evidence="5" type="ORF">M6B38_209090</name>
</gene>
<organism evidence="5 6">
    <name type="scientific">Iris pallida</name>
    <name type="common">Sweet iris</name>
    <dbReference type="NCBI Taxonomy" id="29817"/>
    <lineage>
        <taxon>Eukaryota</taxon>
        <taxon>Viridiplantae</taxon>
        <taxon>Streptophyta</taxon>
        <taxon>Embryophyta</taxon>
        <taxon>Tracheophyta</taxon>
        <taxon>Spermatophyta</taxon>
        <taxon>Magnoliopsida</taxon>
        <taxon>Liliopsida</taxon>
        <taxon>Asparagales</taxon>
        <taxon>Iridaceae</taxon>
        <taxon>Iridoideae</taxon>
        <taxon>Irideae</taxon>
        <taxon>Iris</taxon>
    </lineage>
</organism>
<comment type="caution">
    <text evidence="5">The sequence shown here is derived from an EMBL/GenBank/DDBJ whole genome shotgun (WGS) entry which is preliminary data.</text>
</comment>
<dbReference type="InterPro" id="IPR006843">
    <property type="entry name" value="PAP/fibrillin_dom"/>
</dbReference>
<evidence type="ECO:0000256" key="3">
    <source>
        <dbReference type="ARBA" id="ARBA00022946"/>
    </source>
</evidence>
<proteinExistence type="predicted"/>
<evidence type="ECO:0000259" key="4">
    <source>
        <dbReference type="Pfam" id="PF04755"/>
    </source>
</evidence>
<dbReference type="Proteomes" id="UP001140949">
    <property type="component" value="Unassembled WGS sequence"/>
</dbReference>
<evidence type="ECO:0000256" key="1">
    <source>
        <dbReference type="ARBA" id="ARBA00004474"/>
    </source>
</evidence>
<reference evidence="5" key="2">
    <citation type="submission" date="2023-04" db="EMBL/GenBank/DDBJ databases">
        <authorList>
            <person name="Bruccoleri R.E."/>
            <person name="Oakeley E.J."/>
            <person name="Faust A.-M."/>
            <person name="Dessus-Babus S."/>
            <person name="Altorfer M."/>
            <person name="Burckhardt D."/>
            <person name="Oertli M."/>
            <person name="Naumann U."/>
            <person name="Petersen F."/>
            <person name="Wong J."/>
        </authorList>
    </citation>
    <scope>NUCLEOTIDE SEQUENCE</scope>
    <source>
        <strain evidence="5">GSM-AAB239-AS_SAM_17_03QT</strain>
        <tissue evidence="5">Leaf</tissue>
    </source>
</reference>
<dbReference type="AlphaFoldDB" id="A0AAX6E4T7"/>
<keyword evidence="3" id="KW-0809">Transit peptide</keyword>
<sequence>MMTCSGALFTSSRLQMDALILRPTVPCCYVHNTWRPRKIFPANHLRIETLCNKMPTSAIVVASAARLVGDTNAWQDQEERANYKTSNEIKESLYEALEGVNRGIFGSTSAKKVEILELAELLESRNPTPWPTKSLFDKVDGSWKLVYSTISILGVKRTKLGMREFVTVGDIIQTVDVAKEKAVNVIKFNVKGFKMLNGQLTMEASYKIASETRIDIELVNSAITPNQLMKLFQKKYDLLLAIFNPEGWHDITYVDKSTRIGRDGKGNVFILERTKQHA</sequence>
<evidence type="ECO:0000313" key="5">
    <source>
        <dbReference type="EMBL" id="KAJ6799048.1"/>
    </source>
</evidence>
<name>A0AAX6E4T7_IRIPA</name>
<dbReference type="Pfam" id="PF04755">
    <property type="entry name" value="PAP_fibrillin"/>
    <property type="match status" value="1"/>
</dbReference>
<keyword evidence="6" id="KW-1185">Reference proteome</keyword>
<comment type="subcellular location">
    <subcellularLocation>
        <location evidence="1">Plastid</location>
    </subcellularLocation>
</comment>
<keyword evidence="2" id="KW-0934">Plastid</keyword>
<protein>
    <submittedName>
        <fullName evidence="5">Plastid-lipid-associated protein 7, chloroplastic</fullName>
    </submittedName>
</protein>